<dbReference type="Proteomes" id="UP000034235">
    <property type="component" value="Unassembled WGS sequence"/>
</dbReference>
<dbReference type="InterPro" id="IPR035940">
    <property type="entry name" value="CAP_sf"/>
</dbReference>
<organism evidence="3 4">
    <name type="scientific">Candidatus Daviesbacteria bacterium GW2011_GWA2_38_24</name>
    <dbReference type="NCBI Taxonomy" id="1618422"/>
    <lineage>
        <taxon>Bacteria</taxon>
        <taxon>Candidatus Daviesiibacteriota</taxon>
    </lineage>
</organism>
<sequence length="284" mass="31660">MKLRHFFLPHPETHKKAHLISWQALFIYILLFVILRIGLDFYAQVRPGVLGVNSSINKESLIEYTNKERVKKGLPPLVLNEKLSQAAGEKAKNMFEENYWAHYSPSGKNPWGFIQSSGYKFTFAGENLARNFYTSEEVVAAWLASPSHRDNLLNPRFKDVGFAVVEGVLKGQKTTLVVQELGTPSEVIAALPQETKKQATSLQVISEASEQNVLVSNSSILDPYFLLKAVGFSIIGMLAALVLIDLYVIRRRAVYRISSRHMPHLALLSVAASALFSMSPGSIL</sequence>
<evidence type="ECO:0000313" key="4">
    <source>
        <dbReference type="Proteomes" id="UP000034235"/>
    </source>
</evidence>
<dbReference type="SUPFAM" id="SSF55797">
    <property type="entry name" value="PR-1-like"/>
    <property type="match status" value="1"/>
</dbReference>
<dbReference type="PANTHER" id="PTHR31157">
    <property type="entry name" value="SCP DOMAIN-CONTAINING PROTEIN"/>
    <property type="match status" value="1"/>
</dbReference>
<feature type="transmembrane region" description="Helical" evidence="1">
    <location>
        <begin position="20"/>
        <end position="39"/>
    </location>
</feature>
<dbReference type="InterPro" id="IPR014044">
    <property type="entry name" value="CAP_dom"/>
</dbReference>
<keyword evidence="1" id="KW-0472">Membrane</keyword>
<dbReference type="CDD" id="cd05379">
    <property type="entry name" value="CAP_bacterial"/>
    <property type="match status" value="1"/>
</dbReference>
<feature type="transmembrane region" description="Helical" evidence="1">
    <location>
        <begin position="224"/>
        <end position="244"/>
    </location>
</feature>
<name>A0A0G0MQT7_9BACT</name>
<dbReference type="AlphaFoldDB" id="A0A0G0MQT7"/>
<proteinExistence type="predicted"/>
<accession>A0A0G0MQT7</accession>
<comment type="caution">
    <text evidence="3">The sequence shown here is derived from an EMBL/GenBank/DDBJ whole genome shotgun (WGS) entry which is preliminary data.</text>
</comment>
<feature type="domain" description="SCP" evidence="2">
    <location>
        <begin position="63"/>
        <end position="167"/>
    </location>
</feature>
<dbReference type="PANTHER" id="PTHR31157:SF1">
    <property type="entry name" value="SCP DOMAIN-CONTAINING PROTEIN"/>
    <property type="match status" value="1"/>
</dbReference>
<protein>
    <recommendedName>
        <fullName evidence="2">SCP domain-containing protein</fullName>
    </recommendedName>
</protein>
<feature type="transmembrane region" description="Helical" evidence="1">
    <location>
        <begin position="265"/>
        <end position="283"/>
    </location>
</feature>
<gene>
    <name evidence="3" type="ORF">US86_C0001G0208</name>
</gene>
<dbReference type="Gene3D" id="3.40.33.10">
    <property type="entry name" value="CAP"/>
    <property type="match status" value="1"/>
</dbReference>
<dbReference type="EMBL" id="LBUP01000001">
    <property type="protein sequence ID" value="KKQ67281.1"/>
    <property type="molecule type" value="Genomic_DNA"/>
</dbReference>
<keyword evidence="1" id="KW-1133">Transmembrane helix</keyword>
<keyword evidence="1" id="KW-0812">Transmembrane</keyword>
<reference evidence="3 4" key="1">
    <citation type="journal article" date="2015" name="Nature">
        <title>rRNA introns, odd ribosomes, and small enigmatic genomes across a large radiation of phyla.</title>
        <authorList>
            <person name="Brown C.T."/>
            <person name="Hug L.A."/>
            <person name="Thomas B.C."/>
            <person name="Sharon I."/>
            <person name="Castelle C.J."/>
            <person name="Singh A."/>
            <person name="Wilkins M.J."/>
            <person name="Williams K.H."/>
            <person name="Banfield J.F."/>
        </authorList>
    </citation>
    <scope>NUCLEOTIDE SEQUENCE [LARGE SCALE GENOMIC DNA]</scope>
</reference>
<evidence type="ECO:0000256" key="1">
    <source>
        <dbReference type="SAM" id="Phobius"/>
    </source>
</evidence>
<dbReference type="Pfam" id="PF00188">
    <property type="entry name" value="CAP"/>
    <property type="match status" value="1"/>
</dbReference>
<evidence type="ECO:0000313" key="3">
    <source>
        <dbReference type="EMBL" id="KKQ67281.1"/>
    </source>
</evidence>
<evidence type="ECO:0000259" key="2">
    <source>
        <dbReference type="Pfam" id="PF00188"/>
    </source>
</evidence>